<dbReference type="RefSeq" id="WP_238229408.1">
    <property type="nucleotide sequence ID" value="NZ_BPQO01000002.1"/>
</dbReference>
<evidence type="ECO:0000313" key="2">
    <source>
        <dbReference type="Proteomes" id="UP001055247"/>
    </source>
</evidence>
<proteinExistence type="predicted"/>
<organism evidence="1 2">
    <name type="scientific">Methylobacterium hispanicum</name>
    <dbReference type="NCBI Taxonomy" id="270350"/>
    <lineage>
        <taxon>Bacteria</taxon>
        <taxon>Pseudomonadati</taxon>
        <taxon>Pseudomonadota</taxon>
        <taxon>Alphaproteobacteria</taxon>
        <taxon>Hyphomicrobiales</taxon>
        <taxon>Methylobacteriaceae</taxon>
        <taxon>Methylobacterium</taxon>
    </lineage>
</organism>
<dbReference type="AlphaFoldDB" id="A0AAV4ZGY4"/>
<evidence type="ECO:0000313" key="1">
    <source>
        <dbReference type="EMBL" id="GJD87120.1"/>
    </source>
</evidence>
<sequence length="58" mass="6171">MAVDIAIAAVVEAANRLVASRRWFLDLPDDRPLPDDLTAALERALAALDAAEAELARG</sequence>
<accession>A0AAV4ZGY4</accession>
<dbReference type="Proteomes" id="UP001055247">
    <property type="component" value="Unassembled WGS sequence"/>
</dbReference>
<name>A0AAV4ZGY4_9HYPH</name>
<reference evidence="1" key="1">
    <citation type="journal article" date="2016" name="Front. Microbiol.">
        <title>Genome Sequence of the Piezophilic, Mesophilic Sulfate-Reducing Bacterium Desulfovibrio indicus J2T.</title>
        <authorList>
            <person name="Cao J."/>
            <person name="Maignien L."/>
            <person name="Shao Z."/>
            <person name="Alain K."/>
            <person name="Jebbar M."/>
        </authorList>
    </citation>
    <scope>NUCLEOTIDE SEQUENCE</scope>
    <source>
        <strain evidence="1">DSM 16372</strain>
    </source>
</reference>
<gene>
    <name evidence="1" type="ORF">BHAOGJBA_0620</name>
</gene>
<dbReference type="EMBL" id="BPQO01000002">
    <property type="protein sequence ID" value="GJD87120.1"/>
    <property type="molecule type" value="Genomic_DNA"/>
</dbReference>
<protein>
    <submittedName>
        <fullName evidence="1">Uncharacterized protein</fullName>
    </submittedName>
</protein>
<keyword evidence="2" id="KW-1185">Reference proteome</keyword>
<comment type="caution">
    <text evidence="1">The sequence shown here is derived from an EMBL/GenBank/DDBJ whole genome shotgun (WGS) entry which is preliminary data.</text>
</comment>
<reference evidence="1" key="2">
    <citation type="submission" date="2021-08" db="EMBL/GenBank/DDBJ databases">
        <authorList>
            <person name="Tani A."/>
            <person name="Ola A."/>
            <person name="Ogura Y."/>
            <person name="Katsura K."/>
            <person name="Hayashi T."/>
        </authorList>
    </citation>
    <scope>NUCLEOTIDE SEQUENCE</scope>
    <source>
        <strain evidence="1">DSM 16372</strain>
    </source>
</reference>